<reference evidence="1 2" key="1">
    <citation type="submission" date="2013-11" db="EMBL/GenBank/DDBJ databases">
        <title>Estimation of Helicobacter pylori bacteriophage ecology using H. pylori isolates.</title>
        <authorList>
            <person name="Uchiyama J."/>
            <person name="Takemura-Uchiyama I."/>
            <person name="Ujihara T."/>
            <person name="Matsuzaki S."/>
        </authorList>
    </citation>
    <scope>NUCLEOTIDE SEQUENCE [LARGE SCALE GENOMIC DNA]</scope>
    <source>
        <strain evidence="1 2">NY40</strain>
    </source>
</reference>
<sequence length="187" mass="21875">MAFKTRLLYSGKDDAMSEETKKNFLKLFEWIKKECNNQTIKKEYIKFDYNTPQIIIERILMFKKMCLSLLMISGVCVGAKDLDFKLDYRATGGKLMGKMTDSSLLSITSMNDEPVVIKNLIVNRGNSCEATKKVEPKFGDKFKKEKLFDHELKYSQQIFYRLDCKPNQLLEVKIITDKGEYYHKFSK</sequence>
<dbReference type="AlphaFoldDB" id="A0A060Q0C7"/>
<proteinExistence type="predicted"/>
<protein>
    <submittedName>
        <fullName evidence="1">Uncharacterized protein</fullName>
    </submittedName>
</protein>
<evidence type="ECO:0000313" key="2">
    <source>
        <dbReference type="Proteomes" id="UP000031662"/>
    </source>
</evidence>
<dbReference type="HOGENOM" id="CLU_140278_0_0_7"/>
<accession>A0A060Q0C7</accession>
<name>A0A060Q0C7_HELPX</name>
<dbReference type="Proteomes" id="UP000031662">
    <property type="component" value="Chromosome"/>
</dbReference>
<evidence type="ECO:0000313" key="1">
    <source>
        <dbReference type="EMBL" id="BAO97836.1"/>
    </source>
</evidence>
<organism evidence="1 2">
    <name type="scientific">Helicobacter pylori NY40</name>
    <dbReference type="NCBI Taxonomy" id="1426844"/>
    <lineage>
        <taxon>Bacteria</taxon>
        <taxon>Pseudomonadati</taxon>
        <taxon>Campylobacterota</taxon>
        <taxon>Epsilonproteobacteria</taxon>
        <taxon>Campylobacterales</taxon>
        <taxon>Helicobacteraceae</taxon>
        <taxon>Helicobacter</taxon>
    </lineage>
</organism>
<gene>
    <name evidence="1" type="ORF">NY40_0824</name>
</gene>
<dbReference type="EMBL" id="AP014523">
    <property type="protein sequence ID" value="BAO97836.1"/>
    <property type="molecule type" value="Genomic_DNA"/>
</dbReference>